<organism evidence="1 2">
    <name type="scientific">Serendipita vermifera MAFF 305830</name>
    <dbReference type="NCBI Taxonomy" id="933852"/>
    <lineage>
        <taxon>Eukaryota</taxon>
        <taxon>Fungi</taxon>
        <taxon>Dikarya</taxon>
        <taxon>Basidiomycota</taxon>
        <taxon>Agaricomycotina</taxon>
        <taxon>Agaricomycetes</taxon>
        <taxon>Sebacinales</taxon>
        <taxon>Serendipitaceae</taxon>
        <taxon>Serendipita</taxon>
    </lineage>
</organism>
<name>A0A0C2WJ85_SERVB</name>
<sequence length="464" mass="52916">MSNPIIYNDRLPIDILVEIFGLYRINETPDIPLETLLLVCKSWNTAALSCGALWGMLRIFVSHEPVMKLWRSRLPLRLARSGPSTPLDIVIVVRFGRLMSRMMESPECLEESYHSPCSHCKCVGKRERFVQWTLDTLAGENGELCKRWRSLHIDLGTWLYRIDPHQSEEDGILLRGLTYPTPTLTKLQMNEQSFALTPPGSTYRILPYAPVLQELDIKKCNLPGLLPLQSVKKIRISNVNWSYSNTVWRPAKPPRIISLCDAISVESLSLVVAKAQNFQLGSVYPKLTHIELVGTRLPLNISNCIMPHLRHLSIDIGYSPMCRELVMSCPELLSQITTLEVWIHDSWQPSYPLEELRGTFLEILHIASVSLTSFRSIEVVISIVLKWLWESGHPSHSGNSQKKLEFKQKLVISKWNSDRELKGDESPADLEKLAQELPGITTPDQDWNTLITDLEIYVDRLSEC</sequence>
<keyword evidence="2" id="KW-1185">Reference proteome</keyword>
<reference evidence="1 2" key="1">
    <citation type="submission" date="2014-04" db="EMBL/GenBank/DDBJ databases">
        <authorList>
            <consortium name="DOE Joint Genome Institute"/>
            <person name="Kuo A."/>
            <person name="Zuccaro A."/>
            <person name="Kohler A."/>
            <person name="Nagy L.G."/>
            <person name="Floudas D."/>
            <person name="Copeland A."/>
            <person name="Barry K.W."/>
            <person name="Cichocki N."/>
            <person name="Veneault-Fourrey C."/>
            <person name="LaButti K."/>
            <person name="Lindquist E.A."/>
            <person name="Lipzen A."/>
            <person name="Lundell T."/>
            <person name="Morin E."/>
            <person name="Murat C."/>
            <person name="Sun H."/>
            <person name="Tunlid A."/>
            <person name="Henrissat B."/>
            <person name="Grigoriev I.V."/>
            <person name="Hibbett D.S."/>
            <person name="Martin F."/>
            <person name="Nordberg H.P."/>
            <person name="Cantor M.N."/>
            <person name="Hua S.X."/>
        </authorList>
    </citation>
    <scope>NUCLEOTIDE SEQUENCE [LARGE SCALE GENOMIC DNA]</scope>
    <source>
        <strain evidence="1 2">MAFF 305830</strain>
    </source>
</reference>
<proteinExistence type="predicted"/>
<evidence type="ECO:0000313" key="1">
    <source>
        <dbReference type="EMBL" id="KIM26413.1"/>
    </source>
</evidence>
<reference evidence="2" key="2">
    <citation type="submission" date="2015-01" db="EMBL/GenBank/DDBJ databases">
        <title>Evolutionary Origins and Diversification of the Mycorrhizal Mutualists.</title>
        <authorList>
            <consortium name="DOE Joint Genome Institute"/>
            <consortium name="Mycorrhizal Genomics Consortium"/>
            <person name="Kohler A."/>
            <person name="Kuo A."/>
            <person name="Nagy L.G."/>
            <person name="Floudas D."/>
            <person name="Copeland A."/>
            <person name="Barry K.W."/>
            <person name="Cichocki N."/>
            <person name="Veneault-Fourrey C."/>
            <person name="LaButti K."/>
            <person name="Lindquist E.A."/>
            <person name="Lipzen A."/>
            <person name="Lundell T."/>
            <person name="Morin E."/>
            <person name="Murat C."/>
            <person name="Riley R."/>
            <person name="Ohm R."/>
            <person name="Sun H."/>
            <person name="Tunlid A."/>
            <person name="Henrissat B."/>
            <person name="Grigoriev I.V."/>
            <person name="Hibbett D.S."/>
            <person name="Martin F."/>
        </authorList>
    </citation>
    <scope>NUCLEOTIDE SEQUENCE [LARGE SCALE GENOMIC DNA]</scope>
    <source>
        <strain evidence="2">MAFF 305830</strain>
    </source>
</reference>
<accession>A0A0C2WJ85</accession>
<dbReference type="OrthoDB" id="3038759at2759"/>
<gene>
    <name evidence="1" type="ORF">M408DRAFT_25380</name>
</gene>
<protein>
    <submittedName>
        <fullName evidence="1">Uncharacterized protein</fullName>
    </submittedName>
</protein>
<dbReference type="AlphaFoldDB" id="A0A0C2WJ85"/>
<dbReference type="HOGENOM" id="CLU_045728_1_0_1"/>
<dbReference type="EMBL" id="KN824306">
    <property type="protein sequence ID" value="KIM26413.1"/>
    <property type="molecule type" value="Genomic_DNA"/>
</dbReference>
<evidence type="ECO:0000313" key="2">
    <source>
        <dbReference type="Proteomes" id="UP000054097"/>
    </source>
</evidence>
<dbReference type="SUPFAM" id="SSF52047">
    <property type="entry name" value="RNI-like"/>
    <property type="match status" value="1"/>
</dbReference>
<dbReference type="Proteomes" id="UP000054097">
    <property type="component" value="Unassembled WGS sequence"/>
</dbReference>